<organism evidence="1 2">
    <name type="scientific">Rangifer tarandus platyrhynchus</name>
    <name type="common">Svalbard reindeer</name>
    <dbReference type="NCBI Taxonomy" id="3082113"/>
    <lineage>
        <taxon>Eukaryota</taxon>
        <taxon>Metazoa</taxon>
        <taxon>Chordata</taxon>
        <taxon>Craniata</taxon>
        <taxon>Vertebrata</taxon>
        <taxon>Euteleostomi</taxon>
        <taxon>Mammalia</taxon>
        <taxon>Eutheria</taxon>
        <taxon>Laurasiatheria</taxon>
        <taxon>Artiodactyla</taxon>
        <taxon>Ruminantia</taxon>
        <taxon>Pecora</taxon>
        <taxon>Cervidae</taxon>
        <taxon>Odocoileinae</taxon>
        <taxon>Rangifer</taxon>
    </lineage>
</organism>
<protein>
    <submittedName>
        <fullName evidence="1">Uncharacterized protein</fullName>
    </submittedName>
</protein>
<accession>A0AC59ZF80</accession>
<sequence>MQLENKMLFKIIIYTCPVIKSSLTLCDPMDWSPPLSMGFPRQDYWNGLSFPPPGDLPDSGVEPTSPASPALVNRVLYHCATWEAHKREDTYDILIIYVTVNKIIA</sequence>
<reference evidence="1" key="2">
    <citation type="submission" date="2025-03" db="EMBL/GenBank/DDBJ databases">
        <authorList>
            <consortium name="ELIXIR-Norway"/>
            <consortium name="Elixir Norway"/>
        </authorList>
    </citation>
    <scope>NUCLEOTIDE SEQUENCE</scope>
</reference>
<name>A0AC59ZF80_RANTA</name>
<dbReference type="Proteomes" id="UP001162501">
    <property type="component" value="Chromosome 28"/>
</dbReference>
<evidence type="ECO:0000313" key="2">
    <source>
        <dbReference type="Proteomes" id="UP001162501"/>
    </source>
</evidence>
<gene>
    <name evidence="1" type="ORF">MRATA1EN22A_LOCUS17805</name>
</gene>
<dbReference type="EMBL" id="OX596112">
    <property type="protein sequence ID" value="CAN0404130.1"/>
    <property type="molecule type" value="Genomic_DNA"/>
</dbReference>
<reference evidence="1" key="1">
    <citation type="submission" date="2023-05" db="EMBL/GenBank/DDBJ databases">
        <authorList>
            <consortium name="ELIXIR-Norway"/>
        </authorList>
    </citation>
    <scope>NUCLEOTIDE SEQUENCE</scope>
</reference>
<proteinExistence type="predicted"/>
<evidence type="ECO:0000313" key="1">
    <source>
        <dbReference type="EMBL" id="CAN0404130.1"/>
    </source>
</evidence>